<dbReference type="OrthoDB" id="2637653at2759"/>
<organism evidence="3 4">
    <name type="scientific">Jaapia argillacea MUCL 33604</name>
    <dbReference type="NCBI Taxonomy" id="933084"/>
    <lineage>
        <taxon>Eukaryota</taxon>
        <taxon>Fungi</taxon>
        <taxon>Dikarya</taxon>
        <taxon>Basidiomycota</taxon>
        <taxon>Agaricomycotina</taxon>
        <taxon>Agaricomycetes</taxon>
        <taxon>Agaricomycetidae</taxon>
        <taxon>Jaapiales</taxon>
        <taxon>Jaapiaceae</taxon>
        <taxon>Jaapia</taxon>
    </lineage>
</organism>
<dbReference type="InterPro" id="IPR045340">
    <property type="entry name" value="DUF6533"/>
</dbReference>
<feature type="transmembrane region" description="Helical" evidence="1">
    <location>
        <begin position="6"/>
        <end position="26"/>
    </location>
</feature>
<name>A0A067PQU5_9AGAM</name>
<feature type="transmembrane region" description="Helical" evidence="1">
    <location>
        <begin position="232"/>
        <end position="251"/>
    </location>
</feature>
<feature type="transmembrane region" description="Helical" evidence="1">
    <location>
        <begin position="85"/>
        <end position="106"/>
    </location>
</feature>
<feature type="transmembrane region" description="Helical" evidence="1">
    <location>
        <begin position="206"/>
        <end position="226"/>
    </location>
</feature>
<evidence type="ECO:0000259" key="2">
    <source>
        <dbReference type="Pfam" id="PF20151"/>
    </source>
</evidence>
<keyword evidence="4" id="KW-1185">Reference proteome</keyword>
<reference evidence="4" key="1">
    <citation type="journal article" date="2014" name="Proc. Natl. Acad. Sci. U.S.A.">
        <title>Extensive sampling of basidiomycete genomes demonstrates inadequacy of the white-rot/brown-rot paradigm for wood decay fungi.</title>
        <authorList>
            <person name="Riley R."/>
            <person name="Salamov A.A."/>
            <person name="Brown D.W."/>
            <person name="Nagy L.G."/>
            <person name="Floudas D."/>
            <person name="Held B.W."/>
            <person name="Levasseur A."/>
            <person name="Lombard V."/>
            <person name="Morin E."/>
            <person name="Otillar R."/>
            <person name="Lindquist E.A."/>
            <person name="Sun H."/>
            <person name="LaButti K.M."/>
            <person name="Schmutz J."/>
            <person name="Jabbour D."/>
            <person name="Luo H."/>
            <person name="Baker S.E."/>
            <person name="Pisabarro A.G."/>
            <person name="Walton J.D."/>
            <person name="Blanchette R.A."/>
            <person name="Henrissat B."/>
            <person name="Martin F."/>
            <person name="Cullen D."/>
            <person name="Hibbett D.S."/>
            <person name="Grigoriev I.V."/>
        </authorList>
    </citation>
    <scope>NUCLEOTIDE SEQUENCE [LARGE SCALE GENOMIC DNA]</scope>
    <source>
        <strain evidence="4">MUCL 33604</strain>
    </source>
</reference>
<dbReference type="EMBL" id="KL197738">
    <property type="protein sequence ID" value="KDQ52686.1"/>
    <property type="molecule type" value="Genomic_DNA"/>
</dbReference>
<dbReference type="STRING" id="933084.A0A067PQU5"/>
<keyword evidence="1" id="KW-0812">Transmembrane</keyword>
<evidence type="ECO:0000256" key="1">
    <source>
        <dbReference type="SAM" id="Phobius"/>
    </source>
</evidence>
<protein>
    <recommendedName>
        <fullName evidence="2">DUF6533 domain-containing protein</fullName>
    </recommendedName>
</protein>
<gene>
    <name evidence="3" type="ORF">JAAARDRAFT_39965</name>
</gene>
<keyword evidence="1" id="KW-1133">Transmembrane helix</keyword>
<accession>A0A067PQU5</accession>
<dbReference type="HOGENOM" id="CLU_035509_10_0_1"/>
<feature type="domain" description="DUF6533" evidence="2">
    <location>
        <begin position="13"/>
        <end position="57"/>
    </location>
</feature>
<feature type="transmembrane region" description="Helical" evidence="1">
    <location>
        <begin position="160"/>
        <end position="185"/>
    </location>
</feature>
<dbReference type="InParanoid" id="A0A067PQU5"/>
<evidence type="ECO:0000313" key="3">
    <source>
        <dbReference type="EMBL" id="KDQ52686.1"/>
    </source>
</evidence>
<sequence length="305" mass="34053">MVSGSLLVSHPVVTVSSLTFVVWDILITLDDEVNYIWSQGWRSPTKWLFLFTRYFSLGSQLVMSLRSMGGLGRFPQGSEGVCRGWFFFQLLTVQILISTVESILTLRVYALYRCIRPIRILLTSVFTVQLLIIAPAIAFMTPKIRFDTYCIPIPSTNALANLHLITAASLLMQLVLFVLTLVKSINTIREPKGRIPILVIIARDSLWVFCLVTVMLMVNGVFYTILSETVKAFVYTWILSGLSFSSCRLVLNLFRLNETAGETGIEDALTSHFARGTELQELSVINAGNPEVRSSVTKAVSRGSL</sequence>
<dbReference type="Pfam" id="PF20151">
    <property type="entry name" value="DUF6533"/>
    <property type="match status" value="1"/>
</dbReference>
<dbReference type="Proteomes" id="UP000027265">
    <property type="component" value="Unassembled WGS sequence"/>
</dbReference>
<keyword evidence="1" id="KW-0472">Membrane</keyword>
<evidence type="ECO:0000313" key="4">
    <source>
        <dbReference type="Proteomes" id="UP000027265"/>
    </source>
</evidence>
<proteinExistence type="predicted"/>
<feature type="transmembrane region" description="Helical" evidence="1">
    <location>
        <begin position="118"/>
        <end position="140"/>
    </location>
</feature>
<dbReference type="AlphaFoldDB" id="A0A067PQU5"/>